<dbReference type="GO" id="GO:0031623">
    <property type="term" value="P:receptor internalization"/>
    <property type="evidence" value="ECO:0007669"/>
    <property type="project" value="TreeGrafter"/>
</dbReference>
<feature type="region of interest" description="Disordered" evidence="9">
    <location>
        <begin position="488"/>
        <end position="547"/>
    </location>
</feature>
<dbReference type="SMART" id="SM00726">
    <property type="entry name" value="UIM"/>
    <property type="match status" value="2"/>
</dbReference>
<evidence type="ECO:0000256" key="1">
    <source>
        <dbReference type="ARBA" id="ARBA00004125"/>
    </source>
</evidence>
<keyword evidence="5" id="KW-0967">Endosome</keyword>
<feature type="region of interest" description="Disordered" evidence="9">
    <location>
        <begin position="290"/>
        <end position="328"/>
    </location>
</feature>
<dbReference type="Pfam" id="PF01363">
    <property type="entry name" value="FYVE"/>
    <property type="match status" value="1"/>
</dbReference>
<dbReference type="InterPro" id="IPR002014">
    <property type="entry name" value="VHS_dom"/>
</dbReference>
<dbReference type="Gene3D" id="1.25.40.90">
    <property type="match status" value="1"/>
</dbReference>
<feature type="domain" description="VHS" evidence="11">
    <location>
        <begin position="1"/>
        <end position="124"/>
    </location>
</feature>
<feature type="region of interest" description="Disordered" evidence="9">
    <location>
        <begin position="213"/>
        <end position="271"/>
    </location>
</feature>
<name>A0A4P9ZZZ4_9FUNG</name>
<evidence type="ECO:0000259" key="11">
    <source>
        <dbReference type="PROSITE" id="PS50179"/>
    </source>
</evidence>
<dbReference type="GO" id="GO:0032456">
    <property type="term" value="P:endocytic recycling"/>
    <property type="evidence" value="ECO:0007669"/>
    <property type="project" value="TreeGrafter"/>
</dbReference>
<dbReference type="InterPro" id="IPR003903">
    <property type="entry name" value="UIM_dom"/>
</dbReference>
<accession>A0A4P9ZZZ4</accession>
<dbReference type="GO" id="GO:0007034">
    <property type="term" value="P:vacuolar transport"/>
    <property type="evidence" value="ECO:0007669"/>
    <property type="project" value="UniProtKB-ARBA"/>
</dbReference>
<dbReference type="PROSITE" id="PS50330">
    <property type="entry name" value="UIM"/>
    <property type="match status" value="1"/>
</dbReference>
<proteinExistence type="inferred from homology"/>
<feature type="compositionally biased region" description="Polar residues" evidence="9">
    <location>
        <begin position="353"/>
        <end position="382"/>
    </location>
</feature>
<evidence type="ECO:0000256" key="6">
    <source>
        <dbReference type="ARBA" id="ARBA00022771"/>
    </source>
</evidence>
<dbReference type="PROSITE" id="PS50178">
    <property type="entry name" value="ZF_FYVE"/>
    <property type="match status" value="1"/>
</dbReference>
<evidence type="ECO:0000256" key="3">
    <source>
        <dbReference type="ARBA" id="ARBA00017753"/>
    </source>
</evidence>
<dbReference type="Gene3D" id="6.10.140.100">
    <property type="match status" value="2"/>
</dbReference>
<dbReference type="GO" id="GO:0035091">
    <property type="term" value="F:phosphatidylinositol binding"/>
    <property type="evidence" value="ECO:0007669"/>
    <property type="project" value="InterPro"/>
</dbReference>
<evidence type="ECO:0000256" key="4">
    <source>
        <dbReference type="ARBA" id="ARBA00022723"/>
    </source>
</evidence>
<feature type="compositionally biased region" description="Low complexity" evidence="9">
    <location>
        <begin position="248"/>
        <end position="264"/>
    </location>
</feature>
<keyword evidence="13" id="KW-1185">Reference proteome</keyword>
<dbReference type="InterPro" id="IPR017073">
    <property type="entry name" value="HGS/VPS27"/>
</dbReference>
<dbReference type="InterPro" id="IPR008942">
    <property type="entry name" value="ENTH_VHS"/>
</dbReference>
<evidence type="ECO:0000256" key="8">
    <source>
        <dbReference type="PROSITE-ProRule" id="PRU00091"/>
    </source>
</evidence>
<dbReference type="PROSITE" id="PS50179">
    <property type="entry name" value="VHS"/>
    <property type="match status" value="1"/>
</dbReference>
<dbReference type="Gene3D" id="1.20.5.1940">
    <property type="match status" value="1"/>
</dbReference>
<dbReference type="GO" id="GO:0008270">
    <property type="term" value="F:zinc ion binding"/>
    <property type="evidence" value="ECO:0007669"/>
    <property type="project" value="UniProtKB-KW"/>
</dbReference>
<dbReference type="EMBL" id="ML002275">
    <property type="protein sequence ID" value="RKP39376.1"/>
    <property type="molecule type" value="Genomic_DNA"/>
</dbReference>
<dbReference type="SUPFAM" id="SSF57903">
    <property type="entry name" value="FYVE/PHD zinc finger"/>
    <property type="match status" value="1"/>
</dbReference>
<evidence type="ECO:0000313" key="13">
    <source>
        <dbReference type="Proteomes" id="UP000268162"/>
    </source>
</evidence>
<dbReference type="GO" id="GO:0010008">
    <property type="term" value="C:endosome membrane"/>
    <property type="evidence" value="ECO:0007669"/>
    <property type="project" value="UniProtKB-SubCell"/>
</dbReference>
<dbReference type="InterPro" id="IPR011011">
    <property type="entry name" value="Znf_FYVE_PHD"/>
</dbReference>
<dbReference type="PANTHER" id="PTHR46275:SF1">
    <property type="entry name" value="HEPATOCYTE GROWTH FACTOR-REGULATED TYROSINE KINASE SUBSTRATE"/>
    <property type="match status" value="1"/>
</dbReference>
<gene>
    <name evidence="12" type="ORF">BJ085DRAFT_9741</name>
</gene>
<dbReference type="GO" id="GO:0005769">
    <property type="term" value="C:early endosome"/>
    <property type="evidence" value="ECO:0007669"/>
    <property type="project" value="TreeGrafter"/>
</dbReference>
<dbReference type="InterPro" id="IPR000306">
    <property type="entry name" value="Znf_FYVE"/>
</dbReference>
<dbReference type="Pfam" id="PF00790">
    <property type="entry name" value="VHS"/>
    <property type="match status" value="1"/>
</dbReference>
<dbReference type="PIRSF" id="PIRSF036956">
    <property type="entry name" value="Hrs_Vps27"/>
    <property type="match status" value="1"/>
</dbReference>
<dbReference type="SMART" id="SM00064">
    <property type="entry name" value="FYVE"/>
    <property type="match status" value="1"/>
</dbReference>
<comment type="subcellular location">
    <subcellularLocation>
        <location evidence="1">Endosome membrane</location>
        <topology evidence="1">Peripheral membrane protein</topology>
        <orientation evidence="1">Cytoplasmic side</orientation>
    </subcellularLocation>
</comment>
<evidence type="ECO:0000256" key="5">
    <source>
        <dbReference type="ARBA" id="ARBA00022753"/>
    </source>
</evidence>
<feature type="domain" description="FYVE-type" evidence="10">
    <location>
        <begin position="143"/>
        <end position="203"/>
    </location>
</feature>
<dbReference type="SUPFAM" id="SSF48464">
    <property type="entry name" value="ENTH/VHS domain"/>
    <property type="match status" value="1"/>
</dbReference>
<organism evidence="12 13">
    <name type="scientific">Dimargaris cristalligena</name>
    <dbReference type="NCBI Taxonomy" id="215637"/>
    <lineage>
        <taxon>Eukaryota</taxon>
        <taxon>Fungi</taxon>
        <taxon>Fungi incertae sedis</taxon>
        <taxon>Zoopagomycota</taxon>
        <taxon>Kickxellomycotina</taxon>
        <taxon>Dimargaritomycetes</taxon>
        <taxon>Dimargaritales</taxon>
        <taxon>Dimargaritaceae</taxon>
        <taxon>Dimargaris</taxon>
    </lineage>
</organism>
<feature type="non-terminal residue" evidence="12">
    <location>
        <position position="547"/>
    </location>
</feature>
<dbReference type="Gene3D" id="3.30.40.10">
    <property type="entry name" value="Zinc/RING finger domain, C3HC4 (zinc finger)"/>
    <property type="match status" value="1"/>
</dbReference>
<feature type="compositionally biased region" description="Polar residues" evidence="9">
    <location>
        <begin position="213"/>
        <end position="235"/>
    </location>
</feature>
<feature type="region of interest" description="Disordered" evidence="9">
    <location>
        <begin position="351"/>
        <end position="384"/>
    </location>
</feature>
<evidence type="ECO:0000256" key="7">
    <source>
        <dbReference type="ARBA" id="ARBA00022833"/>
    </source>
</evidence>
<evidence type="ECO:0000313" key="12">
    <source>
        <dbReference type="EMBL" id="RKP39376.1"/>
    </source>
</evidence>
<comment type="similarity">
    <text evidence="2">Belongs to the VPS27 family.</text>
</comment>
<dbReference type="InterPro" id="IPR013083">
    <property type="entry name" value="Znf_RING/FYVE/PHD"/>
</dbReference>
<dbReference type="SMART" id="SM00288">
    <property type="entry name" value="VHS"/>
    <property type="match status" value="1"/>
</dbReference>
<evidence type="ECO:0000256" key="9">
    <source>
        <dbReference type="SAM" id="MobiDB-lite"/>
    </source>
</evidence>
<dbReference type="Pfam" id="PF02809">
    <property type="entry name" value="UIM"/>
    <property type="match status" value="2"/>
</dbReference>
<feature type="non-terminal residue" evidence="12">
    <location>
        <position position="1"/>
    </location>
</feature>
<evidence type="ECO:0000256" key="2">
    <source>
        <dbReference type="ARBA" id="ARBA00008597"/>
    </source>
</evidence>
<dbReference type="AlphaFoldDB" id="A0A4P9ZZZ4"/>
<keyword evidence="7" id="KW-0862">Zinc</keyword>
<reference evidence="13" key="1">
    <citation type="journal article" date="2018" name="Nat. Microbiol.">
        <title>Leveraging single-cell genomics to expand the fungal tree of life.</title>
        <authorList>
            <person name="Ahrendt S.R."/>
            <person name="Quandt C.A."/>
            <person name="Ciobanu D."/>
            <person name="Clum A."/>
            <person name="Salamov A."/>
            <person name="Andreopoulos B."/>
            <person name="Cheng J.F."/>
            <person name="Woyke T."/>
            <person name="Pelin A."/>
            <person name="Henrissat B."/>
            <person name="Reynolds N.K."/>
            <person name="Benny G.L."/>
            <person name="Smith M.E."/>
            <person name="James T.Y."/>
            <person name="Grigoriev I.V."/>
        </authorList>
    </citation>
    <scope>NUCLEOTIDE SEQUENCE [LARGE SCALE GENOMIC DNA]</scope>
    <source>
        <strain evidence="13">RSA 468</strain>
    </source>
</reference>
<keyword evidence="4" id="KW-0479">Metal-binding</keyword>
<dbReference type="PANTHER" id="PTHR46275">
    <property type="entry name" value="HEPATOCYTE GROWTH FACTOR-REGULATED TYROSINE KINASE SUBSTRATE"/>
    <property type="match status" value="1"/>
</dbReference>
<evidence type="ECO:0000259" key="10">
    <source>
        <dbReference type="PROSITE" id="PS50178"/>
    </source>
</evidence>
<keyword evidence="6 8" id="KW-0863">Zinc-finger</keyword>
<dbReference type="STRING" id="215637.A0A4P9ZZZ4"/>
<dbReference type="Proteomes" id="UP000268162">
    <property type="component" value="Unassembled WGS sequence"/>
</dbReference>
<sequence>EDYGIILEICDQVRSKQMPARDVARSIRRRIAHKNPNVQILALKLTDMLVKNGGAPFLAEVAGREFMDDLVSLIHAPQTVLHFEVQRLLLQLIQDWALALQSKPEYPYPVQVYHRLKAEGLPFPAPGRSNAPAIVETATAPEWTDSDVCMRCRTGFTMTNRKHHCRNCGQTFCQQCSSNNSALPHFGMSDPVRVCHGCYLKLKKIVYSSETYPGSNQLNGSGTATSKSTPHTSHSIKPEYPHRHSSSRSRSSSAAQASSAPAARAGEEDDEDLKLAIQLSLKEAQQHRRSYNSVAMAPKAPPVVSQGTTSVVTHARSPSGQTRGVEEEDPDLAAAIAASIQEMRLDEARRTGRPTNTAPGPMSPANSSFLSSNALPGDSTGQGTVGSVGPVALKSYELSTLEKENIELFATLLLRVQNDAAAKGAQPNLHEHPQLPYLHEQIGKLQPKLARNLAEVVGTHERLLSLHAKIGQAVRQYDGLLDQRISLARHNSTPGGGDPKLGTTTAMPSSYAPGPPHPTYVNQTYPGTPFAPSAHNGGYPLPPPQGA</sequence>
<dbReference type="GO" id="GO:0043130">
    <property type="term" value="F:ubiquitin binding"/>
    <property type="evidence" value="ECO:0007669"/>
    <property type="project" value="InterPro"/>
</dbReference>
<feature type="compositionally biased region" description="Polar residues" evidence="9">
    <location>
        <begin position="305"/>
        <end position="322"/>
    </location>
</feature>
<dbReference type="InterPro" id="IPR017455">
    <property type="entry name" value="Znf_FYVE-rel"/>
</dbReference>
<protein>
    <recommendedName>
        <fullName evidence="3">Vacuolar protein sorting-associated protein 27</fullName>
    </recommendedName>
</protein>